<feature type="region of interest" description="Disordered" evidence="2">
    <location>
        <begin position="1"/>
        <end position="46"/>
    </location>
</feature>
<feature type="compositionally biased region" description="Polar residues" evidence="2">
    <location>
        <begin position="37"/>
        <end position="46"/>
    </location>
</feature>
<evidence type="ECO:0000256" key="2">
    <source>
        <dbReference type="SAM" id="MobiDB-lite"/>
    </source>
</evidence>
<name>A0A543I7M9_9ACTN</name>
<evidence type="ECO:0000313" key="4">
    <source>
        <dbReference type="Proteomes" id="UP000316706"/>
    </source>
</evidence>
<keyword evidence="1" id="KW-0175">Coiled coil</keyword>
<evidence type="ECO:0000256" key="1">
    <source>
        <dbReference type="SAM" id="Coils"/>
    </source>
</evidence>
<evidence type="ECO:0000313" key="3">
    <source>
        <dbReference type="EMBL" id="TQM66510.1"/>
    </source>
</evidence>
<organism evidence="3 4">
    <name type="scientific">Actinomadura hallensis</name>
    <dbReference type="NCBI Taxonomy" id="337895"/>
    <lineage>
        <taxon>Bacteria</taxon>
        <taxon>Bacillati</taxon>
        <taxon>Actinomycetota</taxon>
        <taxon>Actinomycetes</taxon>
        <taxon>Streptosporangiales</taxon>
        <taxon>Thermomonosporaceae</taxon>
        <taxon>Actinomadura</taxon>
    </lineage>
</organism>
<reference evidence="3 4" key="1">
    <citation type="submission" date="2019-06" db="EMBL/GenBank/DDBJ databases">
        <title>Sequencing the genomes of 1000 actinobacteria strains.</title>
        <authorList>
            <person name="Klenk H.-P."/>
        </authorList>
    </citation>
    <scope>NUCLEOTIDE SEQUENCE [LARGE SCALE GENOMIC DNA]</scope>
    <source>
        <strain evidence="3 4">DSM 45043</strain>
    </source>
</reference>
<protein>
    <submittedName>
        <fullName evidence="3">Uncharacterized protein</fullName>
    </submittedName>
</protein>
<sequence length="525" mass="59582">MRGPARSSGDRRPRRTLRAARRGAARRPEPPPLDPKQPNSARQRLPGTNQRLPALLTESGHVQFMTYDNEHRNLDKNSQVHSRKNNVRIDPRIIVACAVPETQLSNCVARFIFGAAVATLVAALLNQLFHDWSLLFGIFAGLACARESDGKNLLQLGAEISGHIRPNKRLVRNLGIREQVRADAVAPGDFIHSKEDYRVALEEYRARREEARKEHEIAEKERRLQCELRGDEWHRYHPRNFYFLEAKPKRKYHTVLFISRQGDGRLVFTTTNGETRPYAPHEPFERRRPRVNTHKEDVKHAAACLSDLLYLVEGRPRSEEDIIAALSGDHDSARVRRAIRAALSMGLLRRLGNPKRFLCEVAYLIYPSTRFQPFHLRKIALTERGVSWVQLDRNPEGAHVNESKKHSQNINFFGNVSFTESSVSGDVNKTTYINNHYTEISEVLAQAVSLVRRNQEQLQRFTEYSRELLAAADVLQAAIAQGEVQTPRARQALNVMVRAGEGLFLGVAGNTLYDQLKQVAQALAG</sequence>
<feature type="coiled-coil region" evidence="1">
    <location>
        <begin position="194"/>
        <end position="221"/>
    </location>
</feature>
<comment type="caution">
    <text evidence="3">The sequence shown here is derived from an EMBL/GenBank/DDBJ whole genome shotgun (WGS) entry which is preliminary data.</text>
</comment>
<feature type="compositionally biased region" description="Basic residues" evidence="2">
    <location>
        <begin position="12"/>
        <end position="25"/>
    </location>
</feature>
<dbReference type="EMBL" id="VFPO01000001">
    <property type="protein sequence ID" value="TQM66510.1"/>
    <property type="molecule type" value="Genomic_DNA"/>
</dbReference>
<dbReference type="AlphaFoldDB" id="A0A543I7M9"/>
<gene>
    <name evidence="3" type="ORF">FHX41_0088</name>
</gene>
<proteinExistence type="predicted"/>
<keyword evidence="4" id="KW-1185">Reference proteome</keyword>
<accession>A0A543I7M9</accession>
<dbReference type="Proteomes" id="UP000316706">
    <property type="component" value="Unassembled WGS sequence"/>
</dbReference>